<dbReference type="Gene3D" id="3.30.460.10">
    <property type="entry name" value="Beta Polymerase, domain 2"/>
    <property type="match status" value="1"/>
</dbReference>
<dbReference type="EMBL" id="CAADFA010000233">
    <property type="protein sequence ID" value="VFJ58775.1"/>
    <property type="molecule type" value="Genomic_DNA"/>
</dbReference>
<dbReference type="InterPro" id="IPR043519">
    <property type="entry name" value="NT_sf"/>
</dbReference>
<organism evidence="4">
    <name type="scientific">Candidatus Kentrum sp. FM</name>
    <dbReference type="NCBI Taxonomy" id="2126340"/>
    <lineage>
        <taxon>Bacteria</taxon>
        <taxon>Pseudomonadati</taxon>
        <taxon>Pseudomonadota</taxon>
        <taxon>Gammaproteobacteria</taxon>
        <taxon>Candidatus Kentrum</taxon>
    </lineage>
</organism>
<dbReference type="EMBL" id="CAADEZ010000177">
    <property type="protein sequence ID" value="VFJ56870.1"/>
    <property type="molecule type" value="Genomic_DNA"/>
</dbReference>
<proteinExistence type="predicted"/>
<dbReference type="Pfam" id="PF01909">
    <property type="entry name" value="NTP_transf_2"/>
    <property type="match status" value="1"/>
</dbReference>
<dbReference type="GO" id="GO:0016779">
    <property type="term" value="F:nucleotidyltransferase activity"/>
    <property type="evidence" value="ECO:0007669"/>
    <property type="project" value="InterPro"/>
</dbReference>
<dbReference type="AlphaFoldDB" id="A0A450WLM7"/>
<name>A0A450WLM7_9GAMM</name>
<reference evidence="4" key="1">
    <citation type="submission" date="2019-02" db="EMBL/GenBank/DDBJ databases">
        <authorList>
            <person name="Gruber-Vodicka R. H."/>
            <person name="Seah K. B. B."/>
        </authorList>
    </citation>
    <scope>NUCLEOTIDE SEQUENCE</scope>
    <source>
        <strain evidence="2">BECK_BZ163</strain>
        <strain evidence="4">BECK_BZ164</strain>
        <strain evidence="3">BECK_BZ165</strain>
    </source>
</reference>
<evidence type="ECO:0000313" key="2">
    <source>
        <dbReference type="EMBL" id="VFJ56870.1"/>
    </source>
</evidence>
<evidence type="ECO:0000313" key="4">
    <source>
        <dbReference type="EMBL" id="VFK17953.1"/>
    </source>
</evidence>
<dbReference type="CDD" id="cd05403">
    <property type="entry name" value="NT_KNTase_like"/>
    <property type="match status" value="1"/>
</dbReference>
<gene>
    <name evidence="2" type="ORF">BECKFM1743A_GA0114220_101774</name>
    <name evidence="4" type="ORF">BECKFM1743B_GA0114221_105154</name>
    <name evidence="3" type="ORF">BECKFM1743C_GA0114222_102336</name>
</gene>
<dbReference type="EMBL" id="CAADFL010000515">
    <property type="protein sequence ID" value="VFK17953.1"/>
    <property type="molecule type" value="Genomic_DNA"/>
</dbReference>
<accession>A0A450WLM7</accession>
<evidence type="ECO:0000313" key="3">
    <source>
        <dbReference type="EMBL" id="VFJ58775.1"/>
    </source>
</evidence>
<protein>
    <submittedName>
        <fullName evidence="4">Nucleotidyltransferase domain-containing protein</fullName>
    </submittedName>
</protein>
<keyword evidence="4" id="KW-0808">Transferase</keyword>
<feature type="domain" description="Polymerase nucleotidyl transferase" evidence="1">
    <location>
        <begin position="11"/>
        <end position="82"/>
    </location>
</feature>
<evidence type="ECO:0000259" key="1">
    <source>
        <dbReference type="Pfam" id="PF01909"/>
    </source>
</evidence>
<sequence length="99" mass="10686">MRLSDPQIRTIHDAISGEFGPLAEVILFGSRVDDSAKGGDIDLMVTLSESTDRPSLRGAHLAALLERKMEGRHVDVVLVTPETPLGPIHAAARQHGVRL</sequence>
<dbReference type="InterPro" id="IPR002934">
    <property type="entry name" value="Polymerase_NTP_transf_dom"/>
</dbReference>
<dbReference type="SUPFAM" id="SSF81301">
    <property type="entry name" value="Nucleotidyltransferase"/>
    <property type="match status" value="1"/>
</dbReference>